<dbReference type="EMBL" id="JAHRHY010000017">
    <property type="protein sequence ID" value="KAG9062991.1"/>
    <property type="molecule type" value="Genomic_DNA"/>
</dbReference>
<evidence type="ECO:0000313" key="3">
    <source>
        <dbReference type="Proteomes" id="UP000707451"/>
    </source>
</evidence>
<organism evidence="2 3">
    <name type="scientific">Linnemannia hyalina</name>
    <dbReference type="NCBI Taxonomy" id="64524"/>
    <lineage>
        <taxon>Eukaryota</taxon>
        <taxon>Fungi</taxon>
        <taxon>Fungi incertae sedis</taxon>
        <taxon>Mucoromycota</taxon>
        <taxon>Mortierellomycotina</taxon>
        <taxon>Mortierellomycetes</taxon>
        <taxon>Mortierellales</taxon>
        <taxon>Mortierellaceae</taxon>
        <taxon>Linnemannia</taxon>
    </lineage>
</organism>
<proteinExistence type="predicted"/>
<comment type="caution">
    <text evidence="2">The sequence shown here is derived from an EMBL/GenBank/DDBJ whole genome shotgun (WGS) entry which is preliminary data.</text>
</comment>
<dbReference type="OrthoDB" id="10481588at2759"/>
<accession>A0A9P7XKZ1</accession>
<protein>
    <submittedName>
        <fullName evidence="2">Uncharacterized protein</fullName>
    </submittedName>
</protein>
<feature type="compositionally biased region" description="Basic and acidic residues" evidence="1">
    <location>
        <begin position="50"/>
        <end position="68"/>
    </location>
</feature>
<keyword evidence="3" id="KW-1185">Reference proteome</keyword>
<reference evidence="2" key="1">
    <citation type="submission" date="2021-06" db="EMBL/GenBank/DDBJ databases">
        <title>Genome Sequence of Mortierella hyaline Strain SCG-10, a Cold-Adapted, Nitrate-Reducing Fungus Isolated from Soil in Minnesota, USA.</title>
        <authorList>
            <person name="Aldossari N."/>
        </authorList>
    </citation>
    <scope>NUCLEOTIDE SEQUENCE</scope>
    <source>
        <strain evidence="2">SCG-10</strain>
    </source>
</reference>
<feature type="region of interest" description="Disordered" evidence="1">
    <location>
        <begin position="46"/>
        <end position="86"/>
    </location>
</feature>
<feature type="region of interest" description="Disordered" evidence="1">
    <location>
        <begin position="1"/>
        <end position="24"/>
    </location>
</feature>
<feature type="compositionally biased region" description="Pro residues" evidence="1">
    <location>
        <begin position="1"/>
        <end position="14"/>
    </location>
</feature>
<feature type="compositionally biased region" description="Low complexity" evidence="1">
    <location>
        <begin position="15"/>
        <end position="24"/>
    </location>
</feature>
<gene>
    <name evidence="2" type="ORF">KI688_004591</name>
</gene>
<sequence length="86" mass="9401">MKTTTTPPPIPPTPTNATDATNANTTNAKILSEVDRRLLNILCPAFSNKDLVEPSKEGTDQEPDKPESLEELSDSIGKKNHQTWEA</sequence>
<evidence type="ECO:0000256" key="1">
    <source>
        <dbReference type="SAM" id="MobiDB-lite"/>
    </source>
</evidence>
<dbReference type="AlphaFoldDB" id="A0A9P7XKZ1"/>
<name>A0A9P7XKZ1_9FUNG</name>
<dbReference type="Proteomes" id="UP000707451">
    <property type="component" value="Unassembled WGS sequence"/>
</dbReference>
<evidence type="ECO:0000313" key="2">
    <source>
        <dbReference type="EMBL" id="KAG9062991.1"/>
    </source>
</evidence>